<evidence type="ECO:0000256" key="5">
    <source>
        <dbReference type="ARBA" id="ARBA00023136"/>
    </source>
</evidence>
<keyword evidence="5 6" id="KW-0472">Membrane</keyword>
<evidence type="ECO:0000313" key="8">
    <source>
        <dbReference type="EMBL" id="ALR78496.1"/>
    </source>
</evidence>
<dbReference type="Gene3D" id="1.20.1640.10">
    <property type="entry name" value="Multidrug efflux transporter AcrB transmembrane domain"/>
    <property type="match status" value="2"/>
</dbReference>
<dbReference type="InterPro" id="IPR050545">
    <property type="entry name" value="Mycobact_MmpL"/>
</dbReference>
<dbReference type="GO" id="GO:0005886">
    <property type="term" value="C:plasma membrane"/>
    <property type="evidence" value="ECO:0007669"/>
    <property type="project" value="UniProtKB-SubCell"/>
</dbReference>
<feature type="transmembrane region" description="Helical" evidence="6">
    <location>
        <begin position="660"/>
        <end position="681"/>
    </location>
</feature>
<feature type="transmembrane region" description="Helical" evidence="6">
    <location>
        <begin position="430"/>
        <end position="450"/>
    </location>
</feature>
<name>A0A806X8U3_9ENTR</name>
<dbReference type="Proteomes" id="UP000069162">
    <property type="component" value="Chromosome"/>
</dbReference>
<dbReference type="KEGG" id="kle:AO703_20115"/>
<reference evidence="9" key="1">
    <citation type="submission" date="2015-10" db="EMBL/GenBank/DDBJ databases">
        <title>Complete Genome Sequencing of Klebsiella sp. strain G5.</title>
        <authorList>
            <person name="Chan K.-G."/>
            <person name="Chen J.-W."/>
        </authorList>
    </citation>
    <scope>NUCLEOTIDE SEQUENCE [LARGE SCALE GENOMIC DNA]</scope>
    <source>
        <strain evidence="9">G5</strain>
    </source>
</reference>
<feature type="domain" description="Membrane transport protein MMPL" evidence="7">
    <location>
        <begin position="253"/>
        <end position="398"/>
    </location>
</feature>
<dbReference type="OrthoDB" id="9780358at2"/>
<evidence type="ECO:0000313" key="9">
    <source>
        <dbReference type="Proteomes" id="UP000069162"/>
    </source>
</evidence>
<keyword evidence="3 6" id="KW-0812">Transmembrane</keyword>
<feature type="transmembrane region" description="Helical" evidence="6">
    <location>
        <begin position="687"/>
        <end position="706"/>
    </location>
</feature>
<dbReference type="Pfam" id="PF03176">
    <property type="entry name" value="MMPL"/>
    <property type="match status" value="1"/>
</dbReference>
<sequence length="780" mass="84011">MTNANVLPPAKARPLALTWGAICLLLLGLLCALLPGARLNSSVLAMLPNQTLGAIPPALNDGFLQRLDKQLVWLVSSGKSADPAVAKRWLSLLEGSGQLSEVKGPMDASRQQAWGAFFWQHRNGLVDSATRARLAHGGEAQTQWILSQLYSAFSGVSGKELQNDPLMLTRGAQLAMAQNGQTLRLMDGWLVAQDAQGNFWYLLHGELKGSSFDMRQTHALVTRLSTLEAELKAQYPQAQLLSRGTVFYSDYASQQAKHDIATLGTATVLGVILLLLAVFRSPRPLLLSVLSIAIGALAGTVVTLLLFGELHLMTLVMSMSIIGISADYTLYYLTERMVHGESTSPWQSLEKVRGALLLALLTTVAAWLIMLLAPFPGIRQMAVFAAAGLSASCLTVIFWHPYLCRGLPVRPVPAMALLLRWLAAWRRNKALTVGLPLAMALFSLAGLAMMRVDDDISQLQALPQHLLAQEKAITRLTGQSVDQKWFVVWGDSPQQTLERLEAFTPALARAQREGLMARYRTVPLNSLARQRDDLSLLRDAAPAIAKALLGAGVPRVAPDLSPMPVSVDDWLASPASEGWRLLWLSLPDGRSGVLVPVDGVTHSAALKALAERAAGVVWVDRKASFDALFALYRLLLSGLLGVALLVIACGAMLRLGVRRGLISLLPSLLSLGCGLAVLTVTGHTVNLFSMLALALVLGIGINYTLFFSNPRGTPLTSLLAVTLAMMTTLLTLGMLVFSATQAIGSFGIVLVSGIFAAFVLSPLAMPVKSRKTHHKKEKAR</sequence>
<evidence type="ECO:0000256" key="6">
    <source>
        <dbReference type="SAM" id="Phobius"/>
    </source>
</evidence>
<evidence type="ECO:0000256" key="2">
    <source>
        <dbReference type="ARBA" id="ARBA00022475"/>
    </source>
</evidence>
<feature type="transmembrane region" description="Helical" evidence="6">
    <location>
        <begin position="630"/>
        <end position="653"/>
    </location>
</feature>
<dbReference type="EMBL" id="CP012871">
    <property type="protein sequence ID" value="ALR78496.1"/>
    <property type="molecule type" value="Genomic_DNA"/>
</dbReference>
<proteinExistence type="predicted"/>
<keyword evidence="2" id="KW-1003">Cell membrane</keyword>
<organism evidence="8 9">
    <name type="scientific">[Enterobacter] lignolyticus</name>
    <dbReference type="NCBI Taxonomy" id="1334193"/>
    <lineage>
        <taxon>Bacteria</taxon>
        <taxon>Pseudomonadati</taxon>
        <taxon>Pseudomonadota</taxon>
        <taxon>Gammaproteobacteria</taxon>
        <taxon>Enterobacterales</taxon>
        <taxon>Enterobacteriaceae</taxon>
        <taxon>Pluralibacter</taxon>
    </lineage>
</organism>
<dbReference type="PANTHER" id="PTHR33406">
    <property type="entry name" value="MEMBRANE PROTEIN MJ1562-RELATED"/>
    <property type="match status" value="1"/>
</dbReference>
<dbReference type="RefSeq" id="WP_062742240.1">
    <property type="nucleotide sequence ID" value="NZ_CP012871.1"/>
</dbReference>
<dbReference type="AlphaFoldDB" id="A0A806X8U3"/>
<evidence type="ECO:0000256" key="4">
    <source>
        <dbReference type="ARBA" id="ARBA00022989"/>
    </source>
</evidence>
<accession>A0A806X8U3</accession>
<feature type="transmembrane region" description="Helical" evidence="6">
    <location>
        <begin position="743"/>
        <end position="765"/>
    </location>
</feature>
<feature type="transmembrane region" description="Helical" evidence="6">
    <location>
        <begin position="718"/>
        <end position="737"/>
    </location>
</feature>
<comment type="subcellular location">
    <subcellularLocation>
        <location evidence="1">Cell membrane</location>
        <topology evidence="1">Multi-pass membrane protein</topology>
    </subcellularLocation>
</comment>
<dbReference type="SUPFAM" id="SSF82866">
    <property type="entry name" value="Multidrug efflux transporter AcrB transmembrane domain"/>
    <property type="match status" value="2"/>
</dbReference>
<protein>
    <recommendedName>
        <fullName evidence="7">Membrane transport protein MMPL domain-containing protein</fullName>
    </recommendedName>
</protein>
<feature type="transmembrane region" description="Helical" evidence="6">
    <location>
        <begin position="286"/>
        <end position="307"/>
    </location>
</feature>
<dbReference type="PANTHER" id="PTHR33406:SF13">
    <property type="entry name" value="MEMBRANE PROTEIN YDFJ"/>
    <property type="match status" value="1"/>
</dbReference>
<feature type="transmembrane region" description="Helical" evidence="6">
    <location>
        <begin position="354"/>
        <end position="375"/>
    </location>
</feature>
<feature type="transmembrane region" description="Helical" evidence="6">
    <location>
        <begin position="381"/>
        <end position="400"/>
    </location>
</feature>
<evidence type="ECO:0000259" key="7">
    <source>
        <dbReference type="Pfam" id="PF03176"/>
    </source>
</evidence>
<keyword evidence="4 6" id="KW-1133">Transmembrane helix</keyword>
<feature type="transmembrane region" description="Helical" evidence="6">
    <location>
        <begin position="313"/>
        <end position="333"/>
    </location>
</feature>
<evidence type="ECO:0000256" key="1">
    <source>
        <dbReference type="ARBA" id="ARBA00004651"/>
    </source>
</evidence>
<gene>
    <name evidence="8" type="ORF">AO703_20115</name>
</gene>
<dbReference type="InterPro" id="IPR004869">
    <property type="entry name" value="MMPL_dom"/>
</dbReference>
<evidence type="ECO:0000256" key="3">
    <source>
        <dbReference type="ARBA" id="ARBA00022692"/>
    </source>
</evidence>